<keyword evidence="4" id="KW-1185">Reference proteome</keyword>
<proteinExistence type="predicted"/>
<dbReference type="Gene3D" id="1.20.58.890">
    <property type="match status" value="1"/>
</dbReference>
<dbReference type="GO" id="GO:0050821">
    <property type="term" value="P:protein stabilization"/>
    <property type="evidence" value="ECO:0007669"/>
    <property type="project" value="TreeGrafter"/>
</dbReference>
<dbReference type="InParanoid" id="A0A3P8VPY6"/>
<feature type="coiled-coil region" evidence="1">
    <location>
        <begin position="28"/>
        <end position="55"/>
    </location>
</feature>
<sequence>MAQAKIHAKMNEAAHGKFRRTLSMADRSGRLLESLDQLEIRVETLRETATAMEQERECILEMIQSIQNSQEMRNICAGEREELDLTANRLMGRTLSVEISVGTTRSPQQDESLRKATSIIDEIVAKMLDDMGNSRTRLMALYAACVTEAPPVPIDQKFQAIVIGCALEDQKKIKQRLETLMRNIENAEKNIKIMDHQKIEDLCQQPEGSRFKTA</sequence>
<dbReference type="InterPro" id="IPR037689">
    <property type="entry name" value="BAG2"/>
</dbReference>
<evidence type="ECO:0000259" key="2">
    <source>
        <dbReference type="PROSITE" id="PS51035"/>
    </source>
</evidence>
<organism evidence="3 4">
    <name type="scientific">Cynoglossus semilaevis</name>
    <name type="common">Tongue sole</name>
    <dbReference type="NCBI Taxonomy" id="244447"/>
    <lineage>
        <taxon>Eukaryota</taxon>
        <taxon>Metazoa</taxon>
        <taxon>Chordata</taxon>
        <taxon>Craniata</taxon>
        <taxon>Vertebrata</taxon>
        <taxon>Euteleostomi</taxon>
        <taxon>Actinopterygii</taxon>
        <taxon>Neopterygii</taxon>
        <taxon>Teleostei</taxon>
        <taxon>Neoteleostei</taxon>
        <taxon>Acanthomorphata</taxon>
        <taxon>Carangaria</taxon>
        <taxon>Pleuronectiformes</taxon>
        <taxon>Pleuronectoidei</taxon>
        <taxon>Cynoglossidae</taxon>
        <taxon>Cynoglossinae</taxon>
        <taxon>Cynoglossus</taxon>
    </lineage>
</organism>
<dbReference type="PROSITE" id="PS51035">
    <property type="entry name" value="BAG"/>
    <property type="match status" value="1"/>
</dbReference>
<keyword evidence="1" id="KW-0175">Coiled coil</keyword>
<reference evidence="3 4" key="1">
    <citation type="journal article" date="2014" name="Nat. Genet.">
        <title>Whole-genome sequence of a flatfish provides insights into ZW sex chromosome evolution and adaptation to a benthic lifestyle.</title>
        <authorList>
            <person name="Chen S."/>
            <person name="Zhang G."/>
            <person name="Shao C."/>
            <person name="Huang Q."/>
            <person name="Liu G."/>
            <person name="Zhang P."/>
            <person name="Song W."/>
            <person name="An N."/>
            <person name="Chalopin D."/>
            <person name="Volff J.N."/>
            <person name="Hong Y."/>
            <person name="Li Q."/>
            <person name="Sha Z."/>
            <person name="Zhou H."/>
            <person name="Xie M."/>
            <person name="Yu Q."/>
            <person name="Liu Y."/>
            <person name="Xiang H."/>
            <person name="Wang N."/>
            <person name="Wu K."/>
            <person name="Yang C."/>
            <person name="Zhou Q."/>
            <person name="Liao X."/>
            <person name="Yang L."/>
            <person name="Hu Q."/>
            <person name="Zhang J."/>
            <person name="Meng L."/>
            <person name="Jin L."/>
            <person name="Tian Y."/>
            <person name="Lian J."/>
            <person name="Yang J."/>
            <person name="Miao G."/>
            <person name="Liu S."/>
            <person name="Liang Z."/>
            <person name="Yan F."/>
            <person name="Li Y."/>
            <person name="Sun B."/>
            <person name="Zhang H."/>
            <person name="Zhang J."/>
            <person name="Zhu Y."/>
            <person name="Du M."/>
            <person name="Zhao Y."/>
            <person name="Schartl M."/>
            <person name="Tang Q."/>
            <person name="Wang J."/>
        </authorList>
    </citation>
    <scope>NUCLEOTIDE SEQUENCE</scope>
</reference>
<reference evidence="3" key="2">
    <citation type="submission" date="2025-08" db="UniProtKB">
        <authorList>
            <consortium name="Ensembl"/>
        </authorList>
    </citation>
    <scope>IDENTIFICATION</scope>
</reference>
<dbReference type="InterPro" id="IPR003103">
    <property type="entry name" value="BAG_domain"/>
</dbReference>
<dbReference type="STRING" id="244447.ENSCSEP00000016422"/>
<dbReference type="Proteomes" id="UP000265120">
    <property type="component" value="Chromosome 12"/>
</dbReference>
<reference evidence="3" key="3">
    <citation type="submission" date="2025-09" db="UniProtKB">
        <authorList>
            <consortium name="Ensembl"/>
        </authorList>
    </citation>
    <scope>IDENTIFICATION</scope>
</reference>
<feature type="domain" description="BAG" evidence="2">
    <location>
        <begin position="112"/>
        <end position="192"/>
    </location>
</feature>
<dbReference type="Ensembl" id="ENSCSET00000016630.1">
    <property type="protein sequence ID" value="ENSCSEP00000016422.1"/>
    <property type="gene ID" value="ENSCSEG00000010555.1"/>
</dbReference>
<evidence type="ECO:0000313" key="4">
    <source>
        <dbReference type="Proteomes" id="UP000265120"/>
    </source>
</evidence>
<protein>
    <submittedName>
        <fullName evidence="3">BCL2 associated athanogene 2</fullName>
    </submittedName>
</protein>
<evidence type="ECO:0000256" key="1">
    <source>
        <dbReference type="SAM" id="Coils"/>
    </source>
</evidence>
<evidence type="ECO:0000313" key="3">
    <source>
        <dbReference type="Ensembl" id="ENSCSEP00000016422.1"/>
    </source>
</evidence>
<dbReference type="GO" id="GO:0051087">
    <property type="term" value="F:protein-folding chaperone binding"/>
    <property type="evidence" value="ECO:0007669"/>
    <property type="project" value="InterPro"/>
</dbReference>
<feature type="coiled-coil region" evidence="1">
    <location>
        <begin position="167"/>
        <end position="197"/>
    </location>
</feature>
<dbReference type="AlphaFoldDB" id="A0A3P8VPY6"/>
<name>A0A3P8VPY6_CYNSE</name>
<dbReference type="GO" id="GO:0000774">
    <property type="term" value="F:adenyl-nucleotide exchange factor activity"/>
    <property type="evidence" value="ECO:0007669"/>
    <property type="project" value="InterPro"/>
</dbReference>
<dbReference type="SMART" id="SM00264">
    <property type="entry name" value="BAG"/>
    <property type="match status" value="1"/>
</dbReference>
<dbReference type="GeneTree" id="ENSGT00390000017590"/>
<dbReference type="PANTHER" id="PTHR12334">
    <property type="entry name" value="BAG FAMILY MOLECULAR CHAPERONE REGULATOR 2"/>
    <property type="match status" value="1"/>
</dbReference>
<dbReference type="PANTHER" id="PTHR12334:SF6">
    <property type="entry name" value="BAG FAMILY MOLECULAR CHAPERONE REGULATOR 2"/>
    <property type="match status" value="1"/>
</dbReference>
<dbReference type="OMA" id="LHATKMI"/>
<accession>A0A3P8VPY6</accession>